<dbReference type="AlphaFoldDB" id="A0A6J6DZ60"/>
<dbReference type="PANTHER" id="PTHR38110:SF1">
    <property type="entry name" value="THIOESTERASE DOMAIN-CONTAINING PROTEIN"/>
    <property type="match status" value="1"/>
</dbReference>
<feature type="compositionally biased region" description="Basic and acidic residues" evidence="1">
    <location>
        <begin position="1"/>
        <end position="18"/>
    </location>
</feature>
<sequence>MTSHDRQDTAGPADHRNDFLGATTLGHTGRMGEFDDATQVADDGSTEIRDGWDIGGNANGGYLMALAASGMRRVAGRPDPITVTAHYLSPGRPGPAAVEGEVVKAGKRFTTVTGRLVSAGRPVIQVLGAFGDLGAVPGAGSDAAAVRGIDDVVVVHGAPPDLPPPDQCVRRERGQGNVPVPMVDRIDIRLHPDHTGWLRDERAGVGEMAGWCSFVDGRPFDTLSLLLVADVLPPAVFGLPVPAGWVPTVELTVHVRARPAPGPLRCVFRTRFVHGGMFEEDGQLWDSDGTLVALSRQLALLPR</sequence>
<dbReference type="Gene3D" id="2.40.160.210">
    <property type="entry name" value="Acyl-CoA thioesterase, double hotdog domain"/>
    <property type="match status" value="1"/>
</dbReference>
<evidence type="ECO:0000259" key="3">
    <source>
        <dbReference type="Pfam" id="PF20789"/>
    </source>
</evidence>
<dbReference type="InterPro" id="IPR049449">
    <property type="entry name" value="TesB_ACOT8-like_N"/>
</dbReference>
<gene>
    <name evidence="4" type="ORF">UFOPK1493_02118</name>
</gene>
<proteinExistence type="predicted"/>
<feature type="domain" description="Acyl-CoA thioesterase-like N-terminal HotDog" evidence="2">
    <location>
        <begin position="49"/>
        <end position="130"/>
    </location>
</feature>
<reference evidence="4" key="1">
    <citation type="submission" date="2020-05" db="EMBL/GenBank/DDBJ databases">
        <authorList>
            <person name="Chiriac C."/>
            <person name="Salcher M."/>
            <person name="Ghai R."/>
            <person name="Kavagutti S V."/>
        </authorList>
    </citation>
    <scope>NUCLEOTIDE SEQUENCE</scope>
</reference>
<dbReference type="InterPro" id="IPR049450">
    <property type="entry name" value="ACOT8-like_C"/>
</dbReference>
<dbReference type="InterPro" id="IPR052389">
    <property type="entry name" value="Sec_Metab_Biosynth-Assoc"/>
</dbReference>
<dbReference type="Pfam" id="PF20789">
    <property type="entry name" value="4HBT_3C"/>
    <property type="match status" value="1"/>
</dbReference>
<dbReference type="InterPro" id="IPR029069">
    <property type="entry name" value="HotDog_dom_sf"/>
</dbReference>
<evidence type="ECO:0000256" key="1">
    <source>
        <dbReference type="SAM" id="MobiDB-lite"/>
    </source>
</evidence>
<dbReference type="SUPFAM" id="SSF54637">
    <property type="entry name" value="Thioesterase/thiol ester dehydrase-isomerase"/>
    <property type="match status" value="2"/>
</dbReference>
<dbReference type="Pfam" id="PF13622">
    <property type="entry name" value="4HBT_3"/>
    <property type="match status" value="1"/>
</dbReference>
<feature type="region of interest" description="Disordered" evidence="1">
    <location>
        <begin position="1"/>
        <end position="31"/>
    </location>
</feature>
<name>A0A6J6DZ60_9ZZZZ</name>
<accession>A0A6J6DZ60</accession>
<organism evidence="4">
    <name type="scientific">freshwater metagenome</name>
    <dbReference type="NCBI Taxonomy" id="449393"/>
    <lineage>
        <taxon>unclassified sequences</taxon>
        <taxon>metagenomes</taxon>
        <taxon>ecological metagenomes</taxon>
    </lineage>
</organism>
<dbReference type="InterPro" id="IPR042171">
    <property type="entry name" value="Acyl-CoA_hotdog"/>
</dbReference>
<protein>
    <submittedName>
        <fullName evidence="4">Unannotated protein</fullName>
    </submittedName>
</protein>
<evidence type="ECO:0000313" key="4">
    <source>
        <dbReference type="EMBL" id="CAB4566368.1"/>
    </source>
</evidence>
<dbReference type="EMBL" id="CAEZSR010000078">
    <property type="protein sequence ID" value="CAB4566368.1"/>
    <property type="molecule type" value="Genomic_DNA"/>
</dbReference>
<dbReference type="PANTHER" id="PTHR38110">
    <property type="entry name" value="CHROMOSOME 23, WHOLE GENOME SHOTGUN SEQUENCE"/>
    <property type="match status" value="1"/>
</dbReference>
<feature type="domain" description="Acyl-CoA thioesterase-like C-terminal" evidence="3">
    <location>
        <begin position="165"/>
        <end position="300"/>
    </location>
</feature>
<evidence type="ECO:0000259" key="2">
    <source>
        <dbReference type="Pfam" id="PF13622"/>
    </source>
</evidence>